<reference evidence="2" key="2">
    <citation type="submission" date="2020-09" db="EMBL/GenBank/DDBJ databases">
        <authorList>
            <person name="Sun Q."/>
            <person name="Kim S."/>
        </authorList>
    </citation>
    <scope>NUCLEOTIDE SEQUENCE</scope>
    <source>
        <strain evidence="2">KCTC 32255</strain>
    </source>
</reference>
<feature type="domain" description="Aminoglycoside phosphotransferase" evidence="1">
    <location>
        <begin position="30"/>
        <end position="278"/>
    </location>
</feature>
<evidence type="ECO:0000313" key="3">
    <source>
        <dbReference type="Proteomes" id="UP000648075"/>
    </source>
</evidence>
<proteinExistence type="predicted"/>
<dbReference type="GO" id="GO:0004672">
    <property type="term" value="F:protein kinase activity"/>
    <property type="evidence" value="ECO:0007669"/>
    <property type="project" value="InterPro"/>
</dbReference>
<protein>
    <submittedName>
        <fullName evidence="2">Aminoglycoside phosphotransferase</fullName>
    </submittedName>
</protein>
<evidence type="ECO:0000313" key="2">
    <source>
        <dbReference type="EMBL" id="GGY90730.1"/>
    </source>
</evidence>
<dbReference type="CDD" id="cd05154">
    <property type="entry name" value="ACAD10_11_N-like"/>
    <property type="match status" value="1"/>
</dbReference>
<comment type="caution">
    <text evidence="2">The sequence shown here is derived from an EMBL/GenBank/DDBJ whole genome shotgun (WGS) entry which is preliminary data.</text>
</comment>
<evidence type="ECO:0000259" key="1">
    <source>
        <dbReference type="Pfam" id="PF01636"/>
    </source>
</evidence>
<dbReference type="PROSITE" id="PS00108">
    <property type="entry name" value="PROTEIN_KINASE_ST"/>
    <property type="match status" value="1"/>
</dbReference>
<keyword evidence="3" id="KW-1185">Reference proteome</keyword>
<dbReference type="PANTHER" id="PTHR21310">
    <property type="entry name" value="AMINOGLYCOSIDE PHOSPHOTRANSFERASE-RELATED-RELATED"/>
    <property type="match status" value="1"/>
</dbReference>
<sequence>MTGATPQDMARALTHVLGTQWGRDVAISALRRLTGGTSHDSWAFDADDGAVVHPLILRREFAGAALDVSLAAECDLLHALHAQGLPVPRTIAQGAAGSPVGTAYAICERLSGGDLRKRLAGPEPDRPALGLALVAAQARLHDCEVARLPARFLSEHGYRSPAQQVDTWSAIALDGIGAGDALLVAAIDRLRRACPAPGEPRLVHGDFKTNNVVCDDDGRLAVIDWELAHLGDPLEDLAWTMLWTTPFDLVGGIYPADAYLAAYEAVAGRSVDRGRLAFWNLFALVKLAAIFVRSASLAGEGGAARLRPTHAMLLRAMPWIDAQLARQIAALAPVAAEAVR</sequence>
<dbReference type="InterPro" id="IPR011009">
    <property type="entry name" value="Kinase-like_dom_sf"/>
</dbReference>
<dbReference type="Gene3D" id="3.90.1200.10">
    <property type="match status" value="1"/>
</dbReference>
<dbReference type="InterPro" id="IPR008271">
    <property type="entry name" value="Ser/Thr_kinase_AS"/>
</dbReference>
<dbReference type="RefSeq" id="WP_189619208.1">
    <property type="nucleotide sequence ID" value="NZ_BMZA01000001.1"/>
</dbReference>
<dbReference type="InterPro" id="IPR002575">
    <property type="entry name" value="Aminoglycoside_PTrfase"/>
</dbReference>
<name>A0A918P8M2_9SPHN</name>
<organism evidence="2 3">
    <name type="scientific">Novosphingobium colocasiae</name>
    <dbReference type="NCBI Taxonomy" id="1256513"/>
    <lineage>
        <taxon>Bacteria</taxon>
        <taxon>Pseudomonadati</taxon>
        <taxon>Pseudomonadota</taxon>
        <taxon>Alphaproteobacteria</taxon>
        <taxon>Sphingomonadales</taxon>
        <taxon>Sphingomonadaceae</taxon>
        <taxon>Novosphingobium</taxon>
    </lineage>
</organism>
<dbReference type="Gene3D" id="3.30.200.20">
    <property type="entry name" value="Phosphorylase Kinase, domain 1"/>
    <property type="match status" value="1"/>
</dbReference>
<dbReference type="PANTHER" id="PTHR21310:SF57">
    <property type="entry name" value="BLR2944 PROTEIN"/>
    <property type="match status" value="1"/>
</dbReference>
<dbReference type="SUPFAM" id="SSF56112">
    <property type="entry name" value="Protein kinase-like (PK-like)"/>
    <property type="match status" value="1"/>
</dbReference>
<dbReference type="AlphaFoldDB" id="A0A918P8M2"/>
<dbReference type="InterPro" id="IPR041726">
    <property type="entry name" value="ACAD10_11_N"/>
</dbReference>
<dbReference type="Proteomes" id="UP000648075">
    <property type="component" value="Unassembled WGS sequence"/>
</dbReference>
<gene>
    <name evidence="2" type="ORF">GCM10011614_01760</name>
</gene>
<dbReference type="Pfam" id="PF01636">
    <property type="entry name" value="APH"/>
    <property type="match status" value="1"/>
</dbReference>
<accession>A0A918P8M2</accession>
<reference evidence="2" key="1">
    <citation type="journal article" date="2014" name="Int. J. Syst. Evol. Microbiol.">
        <title>Complete genome sequence of Corynebacterium casei LMG S-19264T (=DSM 44701T), isolated from a smear-ripened cheese.</title>
        <authorList>
            <consortium name="US DOE Joint Genome Institute (JGI-PGF)"/>
            <person name="Walter F."/>
            <person name="Albersmeier A."/>
            <person name="Kalinowski J."/>
            <person name="Ruckert C."/>
        </authorList>
    </citation>
    <scope>NUCLEOTIDE SEQUENCE</scope>
    <source>
        <strain evidence="2">KCTC 32255</strain>
    </source>
</reference>
<dbReference type="EMBL" id="BMZA01000001">
    <property type="protein sequence ID" value="GGY90730.1"/>
    <property type="molecule type" value="Genomic_DNA"/>
</dbReference>
<dbReference type="InterPro" id="IPR051678">
    <property type="entry name" value="AGP_Transferase"/>
</dbReference>